<protein>
    <recommendedName>
        <fullName evidence="1">Putative competence-damage inducible protein</fullName>
    </recommendedName>
</protein>
<organism evidence="3 4">
    <name type="scientific">Bacillus pseudomycoides</name>
    <dbReference type="NCBI Taxonomy" id="64104"/>
    <lineage>
        <taxon>Bacteria</taxon>
        <taxon>Bacillati</taxon>
        <taxon>Bacillota</taxon>
        <taxon>Bacilli</taxon>
        <taxon>Bacillales</taxon>
        <taxon>Bacillaceae</taxon>
        <taxon>Bacillus</taxon>
        <taxon>Bacillus cereus group</taxon>
    </lineage>
</organism>
<reference evidence="3 4" key="1">
    <citation type="submission" date="2017-09" db="EMBL/GenBank/DDBJ databases">
        <title>Large-scale bioinformatics analysis of Bacillus genomes uncovers conserved roles of natural products in bacterial physiology.</title>
        <authorList>
            <consortium name="Agbiome Team Llc"/>
            <person name="Bleich R.M."/>
            <person name="Grubbs K.J."/>
            <person name="Santa Maria K.C."/>
            <person name="Allen S.E."/>
            <person name="Farag S."/>
            <person name="Shank E.A."/>
            <person name="Bowers A."/>
        </authorList>
    </citation>
    <scope>NUCLEOTIDE SEQUENCE [LARGE SCALE GENOMIC DNA]</scope>
    <source>
        <strain evidence="3 4">AFS092012</strain>
    </source>
</reference>
<dbReference type="NCBIfam" id="TIGR00199">
    <property type="entry name" value="PncC_domain"/>
    <property type="match status" value="1"/>
</dbReference>
<evidence type="ECO:0000259" key="2">
    <source>
        <dbReference type="SMART" id="SM00852"/>
    </source>
</evidence>
<gene>
    <name evidence="1" type="primary">cinA</name>
    <name evidence="3" type="ORF">CON65_01575</name>
</gene>
<dbReference type="SUPFAM" id="SSF53218">
    <property type="entry name" value="Molybdenum cofactor biosynthesis proteins"/>
    <property type="match status" value="1"/>
</dbReference>
<dbReference type="SUPFAM" id="SSF142433">
    <property type="entry name" value="CinA-like"/>
    <property type="match status" value="1"/>
</dbReference>
<dbReference type="Proteomes" id="UP000221020">
    <property type="component" value="Unassembled WGS sequence"/>
</dbReference>
<dbReference type="NCBIfam" id="NF001813">
    <property type="entry name" value="PRK00549.1"/>
    <property type="match status" value="1"/>
</dbReference>
<dbReference type="Gene3D" id="3.90.950.20">
    <property type="entry name" value="CinA-like"/>
    <property type="match status" value="1"/>
</dbReference>
<dbReference type="InterPro" id="IPR036425">
    <property type="entry name" value="MoaB/Mog-like_dom_sf"/>
</dbReference>
<dbReference type="InterPro" id="IPR036653">
    <property type="entry name" value="CinA-like_C"/>
</dbReference>
<dbReference type="InterPro" id="IPR050101">
    <property type="entry name" value="CinA"/>
</dbReference>
<evidence type="ECO:0000313" key="4">
    <source>
        <dbReference type="Proteomes" id="UP000221020"/>
    </source>
</evidence>
<proteinExistence type="inferred from homology"/>
<dbReference type="InterPro" id="IPR008136">
    <property type="entry name" value="CinA_C"/>
</dbReference>
<dbReference type="InterPro" id="IPR041424">
    <property type="entry name" value="CinA_KH"/>
</dbReference>
<dbReference type="Pfam" id="PF18146">
    <property type="entry name" value="CinA_KH"/>
    <property type="match status" value="1"/>
</dbReference>
<dbReference type="NCBIfam" id="TIGR00177">
    <property type="entry name" value="molyb_syn"/>
    <property type="match status" value="1"/>
</dbReference>
<evidence type="ECO:0000313" key="3">
    <source>
        <dbReference type="EMBL" id="PED84144.1"/>
    </source>
</evidence>
<dbReference type="Pfam" id="PF02464">
    <property type="entry name" value="CinA"/>
    <property type="match status" value="1"/>
</dbReference>
<dbReference type="InterPro" id="IPR008135">
    <property type="entry name" value="Competence-induced_CinA"/>
</dbReference>
<dbReference type="AlphaFoldDB" id="A0AA91ZUY9"/>
<dbReference type="CDD" id="cd00885">
    <property type="entry name" value="cinA"/>
    <property type="match status" value="1"/>
</dbReference>
<dbReference type="InterPro" id="IPR001453">
    <property type="entry name" value="MoaB/Mog_dom"/>
</dbReference>
<name>A0AA91ZUY9_9BACI</name>
<feature type="domain" description="MoaB/Mog" evidence="2">
    <location>
        <begin position="4"/>
        <end position="170"/>
    </location>
</feature>
<evidence type="ECO:0000256" key="1">
    <source>
        <dbReference type="HAMAP-Rule" id="MF_00226"/>
    </source>
</evidence>
<dbReference type="SMART" id="SM00852">
    <property type="entry name" value="MoCF_biosynth"/>
    <property type="match status" value="1"/>
</dbReference>
<dbReference type="Gene3D" id="3.40.980.10">
    <property type="entry name" value="MoaB/Mog-like domain"/>
    <property type="match status" value="1"/>
</dbReference>
<dbReference type="NCBIfam" id="TIGR00200">
    <property type="entry name" value="cinA_nterm"/>
    <property type="match status" value="1"/>
</dbReference>
<dbReference type="PANTHER" id="PTHR13939:SF0">
    <property type="entry name" value="NMN AMIDOHYDROLASE-LIKE PROTEIN YFAY"/>
    <property type="match status" value="1"/>
</dbReference>
<dbReference type="PANTHER" id="PTHR13939">
    <property type="entry name" value="NICOTINAMIDE-NUCLEOTIDE AMIDOHYDROLASE PNCC"/>
    <property type="match status" value="1"/>
</dbReference>
<dbReference type="Pfam" id="PF00994">
    <property type="entry name" value="MoCF_biosynth"/>
    <property type="match status" value="1"/>
</dbReference>
<dbReference type="RefSeq" id="WP_097895290.1">
    <property type="nucleotide sequence ID" value="NZ_NVOR01000007.1"/>
</dbReference>
<sequence>MNAEIIAVGTELLLGQITNTNAKFLSEKLASIGINVYYHTVVGDNNHRLQEAIQIAEKRADILIFTGGLGPTKDDLTKETIASVIGEELVYDEIALTSISEYYKRTGREFTENNKKQALVLNGSAVFANDHGMAPGMGLNKNEKVYILLPGPPKEMQPMYTNYVDPFLRNFTTGESIYSRVLRFFGIGESQLEVKVQDLIDRQTNPTIAPLASDGEVTLRLTAKHHDVKHAEMLIQHVESLILERVGEFFYGYNQDFLHYKAIDLLKKKGFTLACAESLTGGLFGNQVTENAGVSSIFKGGVICYQNDVKQHILHVPEETLQTAGAVSEECARFLAENVKTLLKADIGISFTGVAGPEASENKEPGTVFVGLAIKDEPTAVFPLTLSGSRQQIRERSVKYGFYHLYKKLEEM</sequence>
<dbReference type="PIRSF" id="PIRSF006728">
    <property type="entry name" value="CinA"/>
    <property type="match status" value="1"/>
</dbReference>
<dbReference type="HAMAP" id="MF_00226_B">
    <property type="entry name" value="CinA_B"/>
    <property type="match status" value="1"/>
</dbReference>
<accession>A0AA91ZUY9</accession>
<dbReference type="EMBL" id="NVOR01000007">
    <property type="protein sequence ID" value="PED84144.1"/>
    <property type="molecule type" value="Genomic_DNA"/>
</dbReference>
<comment type="similarity">
    <text evidence="1">Belongs to the CinA family.</text>
</comment>
<comment type="caution">
    <text evidence="3">The sequence shown here is derived from an EMBL/GenBank/DDBJ whole genome shotgun (WGS) entry which is preliminary data.</text>
</comment>
<dbReference type="Gene3D" id="3.30.70.2860">
    <property type="match status" value="1"/>
</dbReference>